<proteinExistence type="predicted"/>
<gene>
    <name evidence="1" type="ORF">S03H2_50321</name>
</gene>
<feature type="non-terminal residue" evidence="1">
    <location>
        <position position="48"/>
    </location>
</feature>
<dbReference type="AlphaFoldDB" id="X1IE12"/>
<organism evidence="1">
    <name type="scientific">marine sediment metagenome</name>
    <dbReference type="NCBI Taxonomy" id="412755"/>
    <lineage>
        <taxon>unclassified sequences</taxon>
        <taxon>metagenomes</taxon>
        <taxon>ecological metagenomes</taxon>
    </lineage>
</organism>
<protein>
    <submittedName>
        <fullName evidence="1">Uncharacterized protein</fullName>
    </submittedName>
</protein>
<evidence type="ECO:0000313" key="1">
    <source>
        <dbReference type="EMBL" id="GAH64359.1"/>
    </source>
</evidence>
<dbReference type="EMBL" id="BARU01031851">
    <property type="protein sequence ID" value="GAH64359.1"/>
    <property type="molecule type" value="Genomic_DNA"/>
</dbReference>
<sequence length="48" mass="5467">MQEQRLAYAPYWDILTDVNIERTIQDAKAMNLNTLVVAAYAQGMATYT</sequence>
<accession>X1IE12</accession>
<comment type="caution">
    <text evidence="1">The sequence shown here is derived from an EMBL/GenBank/DDBJ whole genome shotgun (WGS) entry which is preliminary data.</text>
</comment>
<name>X1IE12_9ZZZZ</name>
<reference evidence="1" key="1">
    <citation type="journal article" date="2014" name="Front. Microbiol.">
        <title>High frequency of phylogenetically diverse reductive dehalogenase-homologous genes in deep subseafloor sedimentary metagenomes.</title>
        <authorList>
            <person name="Kawai M."/>
            <person name="Futagami T."/>
            <person name="Toyoda A."/>
            <person name="Takaki Y."/>
            <person name="Nishi S."/>
            <person name="Hori S."/>
            <person name="Arai W."/>
            <person name="Tsubouchi T."/>
            <person name="Morono Y."/>
            <person name="Uchiyama I."/>
            <person name="Ito T."/>
            <person name="Fujiyama A."/>
            <person name="Inagaki F."/>
            <person name="Takami H."/>
        </authorList>
    </citation>
    <scope>NUCLEOTIDE SEQUENCE</scope>
    <source>
        <strain evidence="1">Expedition CK06-06</strain>
    </source>
</reference>